<gene>
    <name evidence="4" type="ORF">CN613_01460</name>
</gene>
<name>A0A2B6S7J7_9BACI</name>
<evidence type="ECO:0000256" key="2">
    <source>
        <dbReference type="ARBA" id="ARBA00022448"/>
    </source>
</evidence>
<dbReference type="CDD" id="cd13585">
    <property type="entry name" value="PBP2_TMBP_like"/>
    <property type="match status" value="1"/>
</dbReference>
<dbReference type="RefSeq" id="WP_097849126.1">
    <property type="nucleotide sequence ID" value="NZ_NUAS01000105.1"/>
</dbReference>
<dbReference type="GO" id="GO:1901982">
    <property type="term" value="F:maltose binding"/>
    <property type="evidence" value="ECO:0007669"/>
    <property type="project" value="TreeGrafter"/>
</dbReference>
<dbReference type="GO" id="GO:0015768">
    <property type="term" value="P:maltose transport"/>
    <property type="evidence" value="ECO:0007669"/>
    <property type="project" value="TreeGrafter"/>
</dbReference>
<dbReference type="GO" id="GO:0055052">
    <property type="term" value="C:ATP-binding cassette (ABC) transporter complex, substrate-binding subunit-containing"/>
    <property type="evidence" value="ECO:0007669"/>
    <property type="project" value="TreeGrafter"/>
</dbReference>
<dbReference type="GO" id="GO:0042956">
    <property type="term" value="P:maltodextrin transmembrane transport"/>
    <property type="evidence" value="ECO:0007669"/>
    <property type="project" value="TreeGrafter"/>
</dbReference>
<dbReference type="PANTHER" id="PTHR30061:SF50">
    <property type="entry name" value="MALTOSE_MALTODEXTRIN-BINDING PERIPLASMIC PROTEIN"/>
    <property type="match status" value="1"/>
</dbReference>
<proteinExistence type="inferred from homology"/>
<dbReference type="EMBL" id="NUDP01000002">
    <property type="protein sequence ID" value="PEM73881.1"/>
    <property type="molecule type" value="Genomic_DNA"/>
</dbReference>
<reference evidence="4 5" key="1">
    <citation type="submission" date="2017-09" db="EMBL/GenBank/DDBJ databases">
        <title>Large-scale bioinformatics analysis of Bacillus genomes uncovers conserved roles of natural products in bacterial physiology.</title>
        <authorList>
            <consortium name="Agbiome Team Llc"/>
            <person name="Bleich R.M."/>
            <person name="Grubbs K.J."/>
            <person name="Santa Maria K.C."/>
            <person name="Allen S.E."/>
            <person name="Farag S."/>
            <person name="Shank E.A."/>
            <person name="Bowers A."/>
        </authorList>
    </citation>
    <scope>NUCLEOTIDE SEQUENCE [LARGE SCALE GENOMIC DNA]</scope>
    <source>
        <strain evidence="4 5">AFS009893</strain>
    </source>
</reference>
<comment type="caution">
    <text evidence="4">The sequence shown here is derived from an EMBL/GenBank/DDBJ whole genome shotgun (WGS) entry which is preliminary data.</text>
</comment>
<dbReference type="SUPFAM" id="SSF53850">
    <property type="entry name" value="Periplasmic binding protein-like II"/>
    <property type="match status" value="1"/>
</dbReference>
<evidence type="ECO:0000256" key="3">
    <source>
        <dbReference type="ARBA" id="ARBA00022729"/>
    </source>
</evidence>
<keyword evidence="2" id="KW-0813">Transport</keyword>
<dbReference type="InterPro" id="IPR006059">
    <property type="entry name" value="SBP"/>
</dbReference>
<evidence type="ECO:0000313" key="5">
    <source>
        <dbReference type="Proteomes" id="UP000219775"/>
    </source>
</evidence>
<evidence type="ECO:0000313" key="4">
    <source>
        <dbReference type="EMBL" id="PEM73881.1"/>
    </source>
</evidence>
<dbReference type="AlphaFoldDB" id="A0A2B6S7J7"/>
<protein>
    <submittedName>
        <fullName evidence="4">Sugar ABC transporter substrate-binding protein</fullName>
    </submittedName>
</protein>
<sequence length="416" mass="46803">MLVLIVFLAGCSSNETTSKKSSKDDEKKQTSNDGTVLRFATWDAGKNLKIQQQIAKKFEEKNPGVKVQVEAYGDGFDQKLAASFGAKNPPDVMYMWNFPSYYKSLEPLDELAKKDPDMKLDDFYQGLFNYSSIDGKLYGMPAGFTTRVIYYNKKLFDKANIPYPKDGWTWDEFVDTAKKLTDASNKQYGFALRPEPDTYDLQGFIWSNGSSFVSEDGKQIKGHMNSPETIEVMKSFQSMLKDKTAVLVGGKNQQSGDDIFKAGKLAMWESGIWPLEGFKDAKIDFGTVEPPAFKGKPVKGLVGTSAVSIAKDAKHKELAWEFVKFYSSPEAIKMRTSDLPVRISVVKELKKEEDANIKPFYTMLEHSTNTPAFLLNPKWDEVNRNLSAAINAIMLGQDPEQLLNKAVQDSEKYMDK</sequence>
<dbReference type="Proteomes" id="UP000219775">
    <property type="component" value="Unassembled WGS sequence"/>
</dbReference>
<dbReference type="Gene3D" id="3.40.190.10">
    <property type="entry name" value="Periplasmic binding protein-like II"/>
    <property type="match status" value="1"/>
</dbReference>
<accession>A0A2B6S7J7</accession>
<organism evidence="4 5">
    <name type="scientific">Bacillus pseudomycoides</name>
    <dbReference type="NCBI Taxonomy" id="64104"/>
    <lineage>
        <taxon>Bacteria</taxon>
        <taxon>Bacillati</taxon>
        <taxon>Bacillota</taxon>
        <taxon>Bacilli</taxon>
        <taxon>Bacillales</taxon>
        <taxon>Bacillaceae</taxon>
        <taxon>Bacillus</taxon>
        <taxon>Bacillus cereus group</taxon>
    </lineage>
</organism>
<comment type="similarity">
    <text evidence="1">Belongs to the bacterial solute-binding protein 1 family.</text>
</comment>
<dbReference type="Pfam" id="PF01547">
    <property type="entry name" value="SBP_bac_1"/>
    <property type="match status" value="1"/>
</dbReference>
<dbReference type="PANTHER" id="PTHR30061">
    <property type="entry name" value="MALTOSE-BINDING PERIPLASMIC PROTEIN"/>
    <property type="match status" value="1"/>
</dbReference>
<keyword evidence="3" id="KW-0732">Signal</keyword>
<evidence type="ECO:0000256" key="1">
    <source>
        <dbReference type="ARBA" id="ARBA00008520"/>
    </source>
</evidence>